<keyword evidence="12" id="KW-0472">Membrane</keyword>
<dbReference type="RefSeq" id="WP_073184508.1">
    <property type="nucleotide sequence ID" value="NZ_FQXI01000006.1"/>
</dbReference>
<keyword evidence="12" id="KW-1003">Cell membrane</keyword>
<evidence type="ECO:0000313" key="13">
    <source>
        <dbReference type="EMBL" id="SHH32762.1"/>
    </source>
</evidence>
<protein>
    <recommendedName>
        <fullName evidence="2 10">FAD:protein FMN transferase</fullName>
        <ecNumber evidence="1 10">2.7.1.180</ecNumber>
    </recommendedName>
    <alternativeName>
        <fullName evidence="8 10">Flavin transferase</fullName>
    </alternativeName>
</protein>
<dbReference type="OrthoDB" id="9778595at2"/>
<dbReference type="AlphaFoldDB" id="A0A1M5S279"/>
<evidence type="ECO:0000256" key="3">
    <source>
        <dbReference type="ARBA" id="ARBA00022630"/>
    </source>
</evidence>
<keyword evidence="14" id="KW-1185">Reference proteome</keyword>
<dbReference type="GO" id="GO:0016740">
    <property type="term" value="F:transferase activity"/>
    <property type="evidence" value="ECO:0007669"/>
    <property type="project" value="UniProtKB-UniRule"/>
</dbReference>
<dbReference type="PANTHER" id="PTHR30040:SF2">
    <property type="entry name" value="FAD:PROTEIN FMN TRANSFERASE"/>
    <property type="match status" value="1"/>
</dbReference>
<evidence type="ECO:0000256" key="2">
    <source>
        <dbReference type="ARBA" id="ARBA00016337"/>
    </source>
</evidence>
<organism evidence="13 14">
    <name type="scientific">Anaerosphaera aminiphila DSM 21120</name>
    <dbReference type="NCBI Taxonomy" id="1120995"/>
    <lineage>
        <taxon>Bacteria</taxon>
        <taxon>Bacillati</taxon>
        <taxon>Bacillota</taxon>
        <taxon>Tissierellia</taxon>
        <taxon>Tissierellales</taxon>
        <taxon>Peptoniphilaceae</taxon>
        <taxon>Anaerosphaera</taxon>
    </lineage>
</organism>
<dbReference type="InterPro" id="IPR003374">
    <property type="entry name" value="ApbE-like_sf"/>
</dbReference>
<comment type="catalytic activity">
    <reaction evidence="9 10 12">
        <text>L-threonyl-[protein] + FAD = FMN-L-threonyl-[protein] + AMP + H(+)</text>
        <dbReference type="Rhea" id="RHEA:36847"/>
        <dbReference type="Rhea" id="RHEA-COMP:11060"/>
        <dbReference type="Rhea" id="RHEA-COMP:11061"/>
        <dbReference type="ChEBI" id="CHEBI:15378"/>
        <dbReference type="ChEBI" id="CHEBI:30013"/>
        <dbReference type="ChEBI" id="CHEBI:57692"/>
        <dbReference type="ChEBI" id="CHEBI:74257"/>
        <dbReference type="ChEBI" id="CHEBI:456215"/>
        <dbReference type="EC" id="2.7.1.180"/>
    </reaction>
</comment>
<dbReference type="Pfam" id="PF02424">
    <property type="entry name" value="ApbE"/>
    <property type="match status" value="1"/>
</dbReference>
<dbReference type="EMBL" id="FQXI01000006">
    <property type="protein sequence ID" value="SHH32762.1"/>
    <property type="molecule type" value="Genomic_DNA"/>
</dbReference>
<keyword evidence="6 10" id="KW-0274">FAD</keyword>
<keyword evidence="7 10" id="KW-0460">Magnesium</keyword>
<proteinExistence type="inferred from homology"/>
<dbReference type="Gene3D" id="3.10.520.10">
    <property type="entry name" value="ApbE-like domains"/>
    <property type="match status" value="1"/>
</dbReference>
<comment type="similarity">
    <text evidence="10 12">Belongs to the ApbE family.</text>
</comment>
<dbReference type="PANTHER" id="PTHR30040">
    <property type="entry name" value="THIAMINE BIOSYNTHESIS LIPOPROTEIN APBE"/>
    <property type="match status" value="1"/>
</dbReference>
<dbReference type="PIRSF" id="PIRSF006268">
    <property type="entry name" value="ApbE"/>
    <property type="match status" value="1"/>
</dbReference>
<dbReference type="SUPFAM" id="SSF143631">
    <property type="entry name" value="ApbE-like"/>
    <property type="match status" value="1"/>
</dbReference>
<keyword evidence="12" id="KW-0997">Cell inner membrane</keyword>
<gene>
    <name evidence="13" type="ORF">SAMN02745245_01094</name>
</gene>
<dbReference type="InterPro" id="IPR024932">
    <property type="entry name" value="ApbE"/>
</dbReference>
<evidence type="ECO:0000256" key="8">
    <source>
        <dbReference type="ARBA" id="ARBA00031306"/>
    </source>
</evidence>
<evidence type="ECO:0000256" key="4">
    <source>
        <dbReference type="ARBA" id="ARBA00022679"/>
    </source>
</evidence>
<evidence type="ECO:0000256" key="7">
    <source>
        <dbReference type="ARBA" id="ARBA00022842"/>
    </source>
</evidence>
<feature type="binding site" evidence="11">
    <location>
        <position position="307"/>
    </location>
    <ligand>
        <name>Mg(2+)</name>
        <dbReference type="ChEBI" id="CHEBI:18420"/>
    </ligand>
</feature>
<evidence type="ECO:0000256" key="9">
    <source>
        <dbReference type="ARBA" id="ARBA00048540"/>
    </source>
</evidence>
<dbReference type="GO" id="GO:0005886">
    <property type="term" value="C:plasma membrane"/>
    <property type="evidence" value="ECO:0007669"/>
    <property type="project" value="UniProtKB-SubCell"/>
</dbReference>
<evidence type="ECO:0000256" key="12">
    <source>
        <dbReference type="RuleBase" id="RU363002"/>
    </source>
</evidence>
<reference evidence="13 14" key="1">
    <citation type="submission" date="2016-11" db="EMBL/GenBank/DDBJ databases">
        <authorList>
            <person name="Jaros S."/>
            <person name="Januszkiewicz K."/>
            <person name="Wedrychowicz H."/>
        </authorList>
    </citation>
    <scope>NUCLEOTIDE SEQUENCE [LARGE SCALE GENOMIC DNA]</scope>
    <source>
        <strain evidence="13 14">DSM 21120</strain>
    </source>
</reference>
<keyword evidence="5 10" id="KW-0479">Metal-binding</keyword>
<feature type="binding site" evidence="11">
    <location>
        <position position="311"/>
    </location>
    <ligand>
        <name>Mg(2+)</name>
        <dbReference type="ChEBI" id="CHEBI:18420"/>
    </ligand>
</feature>
<evidence type="ECO:0000256" key="10">
    <source>
        <dbReference type="PIRNR" id="PIRNR006268"/>
    </source>
</evidence>
<dbReference type="GO" id="GO:0046872">
    <property type="term" value="F:metal ion binding"/>
    <property type="evidence" value="ECO:0007669"/>
    <property type="project" value="UniProtKB-UniRule"/>
</dbReference>
<dbReference type="STRING" id="1120995.SAMN02745245_01094"/>
<dbReference type="Proteomes" id="UP000184032">
    <property type="component" value="Unassembled WGS sequence"/>
</dbReference>
<accession>A0A1M5S279</accession>
<comment type="function">
    <text evidence="12">Flavin transferase that catalyzes the transfer of the FMN moiety of FAD and its covalent binding to the hydroxyl group of a threonine residue in a target flavoprotein.</text>
</comment>
<comment type="subcellular location">
    <subcellularLocation>
        <location evidence="12">Cell inner membrane</location>
        <topology evidence="12">Lipid-anchor</topology>
        <orientation evidence="12">Periplasmic side</orientation>
    </subcellularLocation>
</comment>
<dbReference type="PROSITE" id="PS51257">
    <property type="entry name" value="PROKAR_LIPOPROTEIN"/>
    <property type="match status" value="1"/>
</dbReference>
<evidence type="ECO:0000256" key="11">
    <source>
        <dbReference type="PIRSR" id="PIRSR006268-2"/>
    </source>
</evidence>
<feature type="binding site" evidence="11">
    <location>
        <position position="189"/>
    </location>
    <ligand>
        <name>Mg(2+)</name>
        <dbReference type="ChEBI" id="CHEBI:18420"/>
    </ligand>
</feature>
<evidence type="ECO:0000256" key="6">
    <source>
        <dbReference type="ARBA" id="ARBA00022827"/>
    </source>
</evidence>
<keyword evidence="4 10" id="KW-0808">Transferase</keyword>
<comment type="cofactor">
    <cofactor evidence="11">
        <name>Mg(2+)</name>
        <dbReference type="ChEBI" id="CHEBI:18420"/>
    </cofactor>
    <cofactor evidence="11">
        <name>Mn(2+)</name>
        <dbReference type="ChEBI" id="CHEBI:29035"/>
    </cofactor>
    <text evidence="11">Magnesium. Can also use manganese.</text>
</comment>
<sequence length="353" mass="40320">MKKLFAVLMAIIFLSGCSKHYDKYDIEVFDAFDTVTSIVIYDTSKTKADEKLGAMKEKLLQLHKLFDRYNDYENINNVKTINDNAGIQPVKVDDELYYLIEKSMEYNETISDKVNILMGPVVDLWAEYRDLYNEGYSEDKVALKLGSDLPTEEELNSLRPLVDLSKIELNREEQSVFLKEKGMKLDLGACAKGYSVELLCEFGKEELKIESAIVSAGGNVKTIGSPPDKEFYKIAIQNPESIDDETKDPYMATLKIKEDSIVTSGDYQRYFTYKGKKYCHIIDPNTFMPANEFRSVSIVEEDSLLCDYLSTALFLTDYDDGLKMCKDLNVNAIWFFDDGEIKYTDGIKKMLEG</sequence>
<evidence type="ECO:0000313" key="14">
    <source>
        <dbReference type="Proteomes" id="UP000184032"/>
    </source>
</evidence>
<keyword evidence="12 13" id="KW-0449">Lipoprotein</keyword>
<name>A0A1M5S279_9FIRM</name>
<keyword evidence="3 10" id="KW-0285">Flavoprotein</keyword>
<evidence type="ECO:0000256" key="5">
    <source>
        <dbReference type="ARBA" id="ARBA00022723"/>
    </source>
</evidence>
<evidence type="ECO:0000256" key="1">
    <source>
        <dbReference type="ARBA" id="ARBA00011955"/>
    </source>
</evidence>
<dbReference type="EC" id="2.7.1.180" evidence="1 10"/>